<evidence type="ECO:0000256" key="1">
    <source>
        <dbReference type="SAM" id="MobiDB-lite"/>
    </source>
</evidence>
<reference evidence="2" key="1">
    <citation type="submission" date="2022-08" db="EMBL/GenBank/DDBJ databases">
        <title>Novel sulfate-reducing endosymbionts in the free-living metamonad Anaeramoeba.</title>
        <authorList>
            <person name="Jerlstrom-Hultqvist J."/>
            <person name="Cepicka I."/>
            <person name="Gallot-Lavallee L."/>
            <person name="Salas-Leiva D."/>
            <person name="Curtis B.A."/>
            <person name="Zahonova K."/>
            <person name="Pipaliya S."/>
            <person name="Dacks J."/>
            <person name="Roger A.J."/>
        </authorList>
    </citation>
    <scope>NUCLEOTIDE SEQUENCE</scope>
    <source>
        <strain evidence="2">Schooner1</strain>
    </source>
</reference>
<feature type="compositionally biased region" description="Basic residues" evidence="1">
    <location>
        <begin position="163"/>
        <end position="203"/>
    </location>
</feature>
<dbReference type="EMBL" id="JAOAOG010000198">
    <property type="protein sequence ID" value="KAJ6240834.1"/>
    <property type="molecule type" value="Genomic_DNA"/>
</dbReference>
<feature type="compositionally biased region" description="Basic and acidic residues" evidence="1">
    <location>
        <begin position="286"/>
        <end position="298"/>
    </location>
</feature>
<dbReference type="Proteomes" id="UP001150062">
    <property type="component" value="Unassembled WGS sequence"/>
</dbReference>
<gene>
    <name evidence="2" type="ORF">M0813_23932</name>
</gene>
<feature type="region of interest" description="Disordered" evidence="1">
    <location>
        <begin position="157"/>
        <end position="370"/>
    </location>
</feature>
<evidence type="ECO:0000313" key="3">
    <source>
        <dbReference type="Proteomes" id="UP001150062"/>
    </source>
</evidence>
<sequence length="370" mass="44463">MDDLPLKRFFIRYRKKILTHELFKSYLMANCCQEMKHTQVILQDLSNFISEKSNEEDRDQKIDKFMIYNVSLVLNRKIELFALRKKISEKAQQLGQLTNTKFEEFKNQFKNFKISEEKIIKKEVTSSDFANESEVVGEEQDNSDDVNFKRKPEFVKENYFEQKKRRRKKKRKKKFSQKKKGSSKRNRAIEKKKSRKRRLKIRNKNSSSSLNSLSDQSSHSKTDIQEETSSENYSDISSNTDSEDLKHFKRKEKIIMKEKGEKKGKQKQNDQKKEKLKIKKKKNKNKDKYFPQEKLNRKFKEKHKLKEIKNTNSQNYSSPISEGKKKKIKINFQIQNNRQQKKTSQNKEDNLDEDENFTFGYEEESEEEEH</sequence>
<proteinExistence type="predicted"/>
<feature type="compositionally biased region" description="Acidic residues" evidence="1">
    <location>
        <begin position="350"/>
        <end position="370"/>
    </location>
</feature>
<protein>
    <submittedName>
        <fullName evidence="2">Uncharacterized protein</fullName>
    </submittedName>
</protein>
<feature type="compositionally biased region" description="Basic and acidic residues" evidence="1">
    <location>
        <begin position="253"/>
        <end position="273"/>
    </location>
</feature>
<organism evidence="2 3">
    <name type="scientific">Anaeramoeba flamelloides</name>
    <dbReference type="NCBI Taxonomy" id="1746091"/>
    <lineage>
        <taxon>Eukaryota</taxon>
        <taxon>Metamonada</taxon>
        <taxon>Anaeramoebidae</taxon>
        <taxon>Anaeramoeba</taxon>
    </lineage>
</organism>
<feature type="compositionally biased region" description="Low complexity" evidence="1">
    <location>
        <begin position="204"/>
        <end position="217"/>
    </location>
</feature>
<accession>A0ABQ8Y8B2</accession>
<evidence type="ECO:0000313" key="2">
    <source>
        <dbReference type="EMBL" id="KAJ6240834.1"/>
    </source>
</evidence>
<name>A0ABQ8Y8B2_9EUKA</name>
<keyword evidence="3" id="KW-1185">Reference proteome</keyword>
<feature type="compositionally biased region" description="Polar residues" evidence="1">
    <location>
        <begin position="310"/>
        <end position="320"/>
    </location>
</feature>
<feature type="compositionally biased region" description="Basic residues" evidence="1">
    <location>
        <begin position="274"/>
        <end position="285"/>
    </location>
</feature>
<feature type="compositionally biased region" description="Polar residues" evidence="1">
    <location>
        <begin position="230"/>
        <end position="240"/>
    </location>
</feature>
<comment type="caution">
    <text evidence="2">The sequence shown here is derived from an EMBL/GenBank/DDBJ whole genome shotgun (WGS) entry which is preliminary data.</text>
</comment>